<proteinExistence type="predicted"/>
<reference evidence="6 7" key="1">
    <citation type="submission" date="2018-06" db="EMBL/GenBank/DDBJ databases">
        <authorList>
            <consortium name="Pathogen Informatics"/>
            <person name="Doyle S."/>
        </authorList>
    </citation>
    <scope>NUCLEOTIDE SEQUENCE [LARGE SCALE GENOMIC DNA]</scope>
    <source>
        <strain evidence="6 7">NCTC12475</strain>
    </source>
</reference>
<keyword evidence="5" id="KW-0411">Iron-sulfur</keyword>
<evidence type="ECO:0000256" key="3">
    <source>
        <dbReference type="ARBA" id="ARBA00022723"/>
    </source>
</evidence>
<dbReference type="CDD" id="cd01335">
    <property type="entry name" value="Radical_SAM"/>
    <property type="match status" value="1"/>
</dbReference>
<keyword evidence="2" id="KW-0949">S-adenosyl-L-methionine</keyword>
<dbReference type="GO" id="GO:0051539">
    <property type="term" value="F:4 iron, 4 sulfur cluster binding"/>
    <property type="evidence" value="ECO:0007669"/>
    <property type="project" value="TreeGrafter"/>
</dbReference>
<gene>
    <name evidence="6" type="primary">hydB_2</name>
    <name evidence="6" type="ORF">NCTC12475_01282</name>
</gene>
<dbReference type="RefSeq" id="WP_089181843.1">
    <property type="nucleotide sequence ID" value="NZ_CP043427.1"/>
</dbReference>
<keyword evidence="6" id="KW-0560">Oxidoreductase</keyword>
<protein>
    <submittedName>
        <fullName evidence="6">Quinone-reactive Ni/Fe hydrogenase, large subunit</fullName>
        <ecNumber evidence="6">1.3.98.3</ecNumber>
    </submittedName>
</protein>
<dbReference type="GeneID" id="93089936"/>
<dbReference type="STRING" id="32024.GCA_000788295_01684"/>
<dbReference type="AlphaFoldDB" id="A0A381DKI1"/>
<evidence type="ECO:0000256" key="1">
    <source>
        <dbReference type="ARBA" id="ARBA00001966"/>
    </source>
</evidence>
<dbReference type="PANTHER" id="PTHR13932:SF5">
    <property type="entry name" value="RADICAL S-ADENOSYL METHIONINE DOMAIN-CONTAINING PROTEIN 1, MITOCHONDRIAL"/>
    <property type="match status" value="1"/>
</dbReference>
<dbReference type="InterPro" id="IPR013785">
    <property type="entry name" value="Aldolase_TIM"/>
</dbReference>
<dbReference type="SFLD" id="SFLDS00029">
    <property type="entry name" value="Radical_SAM"/>
    <property type="match status" value="1"/>
</dbReference>
<keyword evidence="4" id="KW-0408">Iron</keyword>
<dbReference type="GO" id="GO:0046872">
    <property type="term" value="F:metal ion binding"/>
    <property type="evidence" value="ECO:0007669"/>
    <property type="project" value="UniProtKB-KW"/>
</dbReference>
<evidence type="ECO:0000256" key="5">
    <source>
        <dbReference type="ARBA" id="ARBA00023014"/>
    </source>
</evidence>
<dbReference type="EC" id="1.3.98.3" evidence="6"/>
<dbReference type="GO" id="GO:0006779">
    <property type="term" value="P:porphyrin-containing compound biosynthetic process"/>
    <property type="evidence" value="ECO:0007669"/>
    <property type="project" value="TreeGrafter"/>
</dbReference>
<dbReference type="GO" id="GO:0051989">
    <property type="term" value="F:coproporphyrinogen dehydrogenase activity"/>
    <property type="evidence" value="ECO:0007669"/>
    <property type="project" value="UniProtKB-EC"/>
</dbReference>
<dbReference type="Pfam" id="PF04055">
    <property type="entry name" value="Radical_SAM"/>
    <property type="match status" value="1"/>
</dbReference>
<dbReference type="SUPFAM" id="SSF102114">
    <property type="entry name" value="Radical SAM enzymes"/>
    <property type="match status" value="1"/>
</dbReference>
<organism evidence="6 7">
    <name type="scientific">Campylobacter sputorum subsp. sputorum</name>
    <dbReference type="NCBI Taxonomy" id="32024"/>
    <lineage>
        <taxon>Bacteria</taxon>
        <taxon>Pseudomonadati</taxon>
        <taxon>Campylobacterota</taxon>
        <taxon>Epsilonproteobacteria</taxon>
        <taxon>Campylobacterales</taxon>
        <taxon>Campylobacteraceae</taxon>
        <taxon>Campylobacter</taxon>
    </lineage>
</organism>
<dbReference type="InterPro" id="IPR007197">
    <property type="entry name" value="rSAM"/>
</dbReference>
<dbReference type="PROSITE" id="PS51918">
    <property type="entry name" value="RADICAL_SAM"/>
    <property type="match status" value="1"/>
</dbReference>
<dbReference type="SMART" id="SM00729">
    <property type="entry name" value="Elp3"/>
    <property type="match status" value="1"/>
</dbReference>
<dbReference type="Proteomes" id="UP000254920">
    <property type="component" value="Unassembled WGS sequence"/>
</dbReference>
<name>A0A381DKI1_9BACT</name>
<dbReference type="InterPro" id="IPR058240">
    <property type="entry name" value="rSAM_sf"/>
</dbReference>
<dbReference type="GO" id="GO:0005737">
    <property type="term" value="C:cytoplasm"/>
    <property type="evidence" value="ECO:0007669"/>
    <property type="project" value="TreeGrafter"/>
</dbReference>
<sequence length="413" mass="48023">MFNKRIKGHHRGKFGKPIMTDEKEFENFLNTQPEDENAILYFHIPFCDNICSFCNLNRSKLDGELEEYTEFLINSIKHYARFPYIKGKNFKSIYFGGGTPTILKESQLERVLTAINTNFHIDKNAEFSSESTLHNLNLNKLKLMQNLGINRYSIGIQTFSNKGRKLLNRVGDKNSAIKKLSQIKENFSGLVCTDIIYNYPNQSLEEVVEDAKILKNLEIDSSSFYSLQFHEGSAFLKQNDPNYYRLETDKMLHNAFLEEMLKGDYEVLEYTKINKINRDRYLYIRLSHKGVDILPIGIGAGGRLGNYSIFNMKKDIKMISKTNEVALKFAQFSALFQYENINLNIIKSYLDDETFEKEFKFFKECENFGYLKIDEGCLKFNIDGIFWGNTIASKAIDLANEYFLKIYENKGKI</sequence>
<evidence type="ECO:0000256" key="4">
    <source>
        <dbReference type="ARBA" id="ARBA00023004"/>
    </source>
</evidence>
<accession>A0A381DKI1</accession>
<dbReference type="EMBL" id="UFVD01000001">
    <property type="protein sequence ID" value="SUX11067.1"/>
    <property type="molecule type" value="Genomic_DNA"/>
</dbReference>
<evidence type="ECO:0000313" key="6">
    <source>
        <dbReference type="EMBL" id="SUX11067.1"/>
    </source>
</evidence>
<dbReference type="InterPro" id="IPR006638">
    <property type="entry name" value="Elp3/MiaA/NifB-like_rSAM"/>
</dbReference>
<evidence type="ECO:0000256" key="2">
    <source>
        <dbReference type="ARBA" id="ARBA00022691"/>
    </source>
</evidence>
<keyword evidence="3" id="KW-0479">Metal-binding</keyword>
<dbReference type="OrthoDB" id="9808022at2"/>
<dbReference type="Gene3D" id="3.20.20.70">
    <property type="entry name" value="Aldolase class I"/>
    <property type="match status" value="1"/>
</dbReference>
<dbReference type="PANTHER" id="PTHR13932">
    <property type="entry name" value="COPROPORPHYRINIGEN III OXIDASE"/>
    <property type="match status" value="1"/>
</dbReference>
<dbReference type="SFLD" id="SFLDG01065">
    <property type="entry name" value="anaerobic_coproporphyrinogen-I"/>
    <property type="match status" value="1"/>
</dbReference>
<dbReference type="InterPro" id="IPR034505">
    <property type="entry name" value="Coproporphyrinogen-III_oxidase"/>
</dbReference>
<keyword evidence="7" id="KW-1185">Reference proteome</keyword>
<evidence type="ECO:0000313" key="7">
    <source>
        <dbReference type="Proteomes" id="UP000254920"/>
    </source>
</evidence>
<comment type="cofactor">
    <cofactor evidence="1">
        <name>[4Fe-4S] cluster</name>
        <dbReference type="ChEBI" id="CHEBI:49883"/>
    </cofactor>
</comment>